<dbReference type="InterPro" id="IPR013120">
    <property type="entry name" value="FAR_NAD-bd"/>
</dbReference>
<accession>A0A5C3MP74</accession>
<sequence length="689" mass="74812">MQQTNENHQLSVENLDDVRGYATSDLWEKHPTAEGLWRIVGRTDDVLVLASGEKTVPAPMEGHILHSPMVQGTLMFGRGRNQVGIIVEPTPEFAVDPKDKEALAEFRNQIWPIVEESNRDAPAFSRLFKEMILVSDPERPLPRAAKGTVQRKPTVALYEKEIEALYEAVESSFKSENVDPPLSWTTGDLTPWLLANAEHINNGRKVDPDADLFEQGFDSLSATFLRNRIIGALRLGAKQALAGLTQNIVYSNPTVHQLAAAVAALVAPATSSGLHDKAPGKAILAMVDKYSKDFPTASGTGAQGPAVVLLTGATGSLGSYILWNLLGDERVAKVYAFNRKSSEGTLYERQKAAFSDKDFALLLLNSPKLVLLEGDATQEKLGLSGELHEELRSTVTHVIHTAWRLDFNLSLSSFESNIKATRGLVDFALTSKAGSSLKFIFTSSISVGQSWDAAKGPYPEKVVPEPDGAVGAGYGEGKYVVEQVLAKASAHGLNSTTLRIGQICGGVPRGAWATTDWVPILVKSSVALGSLPDTQGVVSWIPMHTVAFVVSDLVFASQRVPLALNVVHPEPVGWSAVMSDIAAALGSRSLPLVPFPDWVDKLEKAALQASKEDYEKIPAIRLLDFFRRFAEAHTMAASGADSGDVQAGGLVRFATEEARSRSESIRRVRQLSAADAERWVAYWRKKEFI</sequence>
<dbReference type="InterPro" id="IPR020806">
    <property type="entry name" value="PKS_PP-bd"/>
</dbReference>
<dbReference type="STRING" id="5364.A0A5C3MP74"/>
<keyword evidence="1" id="KW-0596">Phosphopantetheine</keyword>
<dbReference type="Pfam" id="PF07993">
    <property type="entry name" value="NAD_binding_4"/>
    <property type="match status" value="1"/>
</dbReference>
<dbReference type="Gene3D" id="3.40.50.720">
    <property type="entry name" value="NAD(P)-binding Rossmann-like Domain"/>
    <property type="match status" value="1"/>
</dbReference>
<evidence type="ECO:0000313" key="5">
    <source>
        <dbReference type="Proteomes" id="UP000305948"/>
    </source>
</evidence>
<dbReference type="InterPro" id="IPR051414">
    <property type="entry name" value="Adenylate-forming_Reductase"/>
</dbReference>
<evidence type="ECO:0000256" key="1">
    <source>
        <dbReference type="ARBA" id="ARBA00022450"/>
    </source>
</evidence>
<keyword evidence="2" id="KW-0597">Phosphoprotein</keyword>
<dbReference type="InterPro" id="IPR036291">
    <property type="entry name" value="NAD(P)-bd_dom_sf"/>
</dbReference>
<dbReference type="OrthoDB" id="429813at2759"/>
<dbReference type="GO" id="GO:0031177">
    <property type="term" value="F:phosphopantetheine binding"/>
    <property type="evidence" value="ECO:0007669"/>
    <property type="project" value="InterPro"/>
</dbReference>
<dbReference type="PANTHER" id="PTHR43439">
    <property type="entry name" value="PHENYLACETATE-COENZYME A LIGASE"/>
    <property type="match status" value="1"/>
</dbReference>
<dbReference type="Pfam" id="PF23562">
    <property type="entry name" value="AMP-binding_C_3"/>
    <property type="match status" value="1"/>
</dbReference>
<reference evidence="4 5" key="1">
    <citation type="journal article" date="2019" name="Nat. Ecol. Evol.">
        <title>Megaphylogeny resolves global patterns of mushroom evolution.</title>
        <authorList>
            <person name="Varga T."/>
            <person name="Krizsan K."/>
            <person name="Foldi C."/>
            <person name="Dima B."/>
            <person name="Sanchez-Garcia M."/>
            <person name="Sanchez-Ramirez S."/>
            <person name="Szollosi G.J."/>
            <person name="Szarkandi J.G."/>
            <person name="Papp V."/>
            <person name="Albert L."/>
            <person name="Andreopoulos W."/>
            <person name="Angelini C."/>
            <person name="Antonin V."/>
            <person name="Barry K.W."/>
            <person name="Bougher N.L."/>
            <person name="Buchanan P."/>
            <person name="Buyck B."/>
            <person name="Bense V."/>
            <person name="Catcheside P."/>
            <person name="Chovatia M."/>
            <person name="Cooper J."/>
            <person name="Damon W."/>
            <person name="Desjardin D."/>
            <person name="Finy P."/>
            <person name="Geml J."/>
            <person name="Haridas S."/>
            <person name="Hughes K."/>
            <person name="Justo A."/>
            <person name="Karasinski D."/>
            <person name="Kautmanova I."/>
            <person name="Kiss B."/>
            <person name="Kocsube S."/>
            <person name="Kotiranta H."/>
            <person name="LaButti K.M."/>
            <person name="Lechner B.E."/>
            <person name="Liimatainen K."/>
            <person name="Lipzen A."/>
            <person name="Lukacs Z."/>
            <person name="Mihaltcheva S."/>
            <person name="Morgado L.N."/>
            <person name="Niskanen T."/>
            <person name="Noordeloos M.E."/>
            <person name="Ohm R.A."/>
            <person name="Ortiz-Santana B."/>
            <person name="Ovrebo C."/>
            <person name="Racz N."/>
            <person name="Riley R."/>
            <person name="Savchenko A."/>
            <person name="Shiryaev A."/>
            <person name="Soop K."/>
            <person name="Spirin V."/>
            <person name="Szebenyi C."/>
            <person name="Tomsovsky M."/>
            <person name="Tulloss R.E."/>
            <person name="Uehling J."/>
            <person name="Grigoriev I.V."/>
            <person name="Vagvolgyi C."/>
            <person name="Papp T."/>
            <person name="Martin F.M."/>
            <person name="Miettinen O."/>
            <person name="Hibbett D.S."/>
            <person name="Nagy L.G."/>
        </authorList>
    </citation>
    <scope>NUCLEOTIDE SEQUENCE [LARGE SCALE GENOMIC DNA]</scope>
    <source>
        <strain evidence="4 5">OMC1185</strain>
    </source>
</reference>
<proteinExistence type="predicted"/>
<evidence type="ECO:0000313" key="4">
    <source>
        <dbReference type="EMBL" id="TFK46677.1"/>
    </source>
</evidence>
<dbReference type="SMART" id="SM00823">
    <property type="entry name" value="PKS_PP"/>
    <property type="match status" value="1"/>
</dbReference>
<dbReference type="SUPFAM" id="SSF56801">
    <property type="entry name" value="Acetyl-CoA synthetase-like"/>
    <property type="match status" value="1"/>
</dbReference>
<dbReference type="Gene3D" id="1.10.1200.10">
    <property type="entry name" value="ACP-like"/>
    <property type="match status" value="1"/>
</dbReference>
<organism evidence="4 5">
    <name type="scientific">Heliocybe sulcata</name>
    <dbReference type="NCBI Taxonomy" id="5364"/>
    <lineage>
        <taxon>Eukaryota</taxon>
        <taxon>Fungi</taxon>
        <taxon>Dikarya</taxon>
        <taxon>Basidiomycota</taxon>
        <taxon>Agaricomycotina</taxon>
        <taxon>Agaricomycetes</taxon>
        <taxon>Gloeophyllales</taxon>
        <taxon>Gloeophyllaceae</taxon>
        <taxon>Heliocybe</taxon>
    </lineage>
</organism>
<keyword evidence="5" id="KW-1185">Reference proteome</keyword>
<dbReference type="Proteomes" id="UP000305948">
    <property type="component" value="Unassembled WGS sequence"/>
</dbReference>
<feature type="domain" description="Polyketide synthase-like phosphopantetheine-binding" evidence="3">
    <location>
        <begin position="186"/>
        <end position="266"/>
    </location>
</feature>
<dbReference type="InterPro" id="IPR036736">
    <property type="entry name" value="ACP-like_sf"/>
</dbReference>
<dbReference type="SUPFAM" id="SSF51735">
    <property type="entry name" value="NAD(P)-binding Rossmann-fold domains"/>
    <property type="match status" value="1"/>
</dbReference>
<dbReference type="EMBL" id="ML213528">
    <property type="protein sequence ID" value="TFK46677.1"/>
    <property type="molecule type" value="Genomic_DNA"/>
</dbReference>
<name>A0A5C3MP74_9AGAM</name>
<gene>
    <name evidence="4" type="ORF">OE88DRAFT_1667311</name>
</gene>
<dbReference type="SUPFAM" id="SSF47336">
    <property type="entry name" value="ACP-like"/>
    <property type="match status" value="1"/>
</dbReference>
<protein>
    <submittedName>
        <fullName evidence="4">NAD(P)-binding protein</fullName>
    </submittedName>
</protein>
<dbReference type="AlphaFoldDB" id="A0A5C3MP74"/>
<dbReference type="PANTHER" id="PTHR43439:SF2">
    <property type="entry name" value="ENZYME, PUTATIVE (JCVI)-RELATED"/>
    <property type="match status" value="1"/>
</dbReference>
<evidence type="ECO:0000256" key="2">
    <source>
        <dbReference type="ARBA" id="ARBA00022553"/>
    </source>
</evidence>
<evidence type="ECO:0000259" key="3">
    <source>
        <dbReference type="SMART" id="SM00823"/>
    </source>
</evidence>